<dbReference type="InterPro" id="IPR012337">
    <property type="entry name" value="RNaseH-like_sf"/>
</dbReference>
<evidence type="ECO:0000313" key="2">
    <source>
        <dbReference type="EnsemblMetazoa" id="Aqu2.1.23452_001"/>
    </source>
</evidence>
<dbReference type="GO" id="GO:0046983">
    <property type="term" value="F:protein dimerization activity"/>
    <property type="evidence" value="ECO:0007669"/>
    <property type="project" value="InterPro"/>
</dbReference>
<sequence length="68" mass="7725">MNKIINALSPIEELASIAQKYLCAPRTFDSSERLFLGAGLIYDESRNRLSPDNAEILLFVTKNFDYLN</sequence>
<protein>
    <recommendedName>
        <fullName evidence="1">HAT C-terminal dimerisation domain-containing protein</fullName>
    </recommendedName>
</protein>
<dbReference type="AlphaFoldDB" id="A0A1X7U699"/>
<dbReference type="InParanoid" id="A0A1X7U699"/>
<dbReference type="Pfam" id="PF05699">
    <property type="entry name" value="Dimer_Tnp_hAT"/>
    <property type="match status" value="1"/>
</dbReference>
<reference evidence="2" key="1">
    <citation type="submission" date="2017-05" db="UniProtKB">
        <authorList>
            <consortium name="EnsemblMetazoa"/>
        </authorList>
    </citation>
    <scope>IDENTIFICATION</scope>
</reference>
<dbReference type="EnsemblMetazoa" id="Aqu2.1.23452_001">
    <property type="protein sequence ID" value="Aqu2.1.23452_001"/>
    <property type="gene ID" value="Aqu2.1.23452"/>
</dbReference>
<feature type="domain" description="HAT C-terminal dimerisation" evidence="1">
    <location>
        <begin position="13"/>
        <end position="63"/>
    </location>
</feature>
<name>A0A1X7U699_AMPQE</name>
<dbReference type="InterPro" id="IPR008906">
    <property type="entry name" value="HATC_C_dom"/>
</dbReference>
<dbReference type="SUPFAM" id="SSF53098">
    <property type="entry name" value="Ribonuclease H-like"/>
    <property type="match status" value="1"/>
</dbReference>
<organism evidence="2">
    <name type="scientific">Amphimedon queenslandica</name>
    <name type="common">Sponge</name>
    <dbReference type="NCBI Taxonomy" id="400682"/>
    <lineage>
        <taxon>Eukaryota</taxon>
        <taxon>Metazoa</taxon>
        <taxon>Porifera</taxon>
        <taxon>Demospongiae</taxon>
        <taxon>Heteroscleromorpha</taxon>
        <taxon>Haplosclerida</taxon>
        <taxon>Niphatidae</taxon>
        <taxon>Amphimedon</taxon>
    </lineage>
</organism>
<proteinExistence type="predicted"/>
<evidence type="ECO:0000259" key="1">
    <source>
        <dbReference type="Pfam" id="PF05699"/>
    </source>
</evidence>
<accession>A0A1X7U699</accession>